<dbReference type="Proteomes" id="UP000235392">
    <property type="component" value="Unassembled WGS sequence"/>
</dbReference>
<evidence type="ECO:0000313" key="4">
    <source>
        <dbReference type="Proteomes" id="UP000235392"/>
    </source>
</evidence>
<dbReference type="EMBL" id="PGCI01000213">
    <property type="protein sequence ID" value="PLW33736.1"/>
    <property type="molecule type" value="Genomic_DNA"/>
</dbReference>
<gene>
    <name evidence="3" type="ORF">PCASD_12508</name>
</gene>
<feature type="chain" id="PRO_5014678800" description="Transmembrane protein" evidence="2">
    <location>
        <begin position="23"/>
        <end position="335"/>
    </location>
</feature>
<evidence type="ECO:0008006" key="5">
    <source>
        <dbReference type="Google" id="ProtNLM"/>
    </source>
</evidence>
<organism evidence="3 4">
    <name type="scientific">Puccinia coronata f. sp. avenae</name>
    <dbReference type="NCBI Taxonomy" id="200324"/>
    <lineage>
        <taxon>Eukaryota</taxon>
        <taxon>Fungi</taxon>
        <taxon>Dikarya</taxon>
        <taxon>Basidiomycota</taxon>
        <taxon>Pucciniomycotina</taxon>
        <taxon>Pucciniomycetes</taxon>
        <taxon>Pucciniales</taxon>
        <taxon>Pucciniaceae</taxon>
        <taxon>Puccinia</taxon>
    </lineage>
</organism>
<evidence type="ECO:0000256" key="1">
    <source>
        <dbReference type="SAM" id="MobiDB-lite"/>
    </source>
</evidence>
<dbReference type="AlphaFoldDB" id="A0A2N5U7P1"/>
<proteinExistence type="predicted"/>
<name>A0A2N5U7P1_9BASI</name>
<sequence length="335" mass="36226">MRAGGGLVILLLWIENLHYGQAAEALTDVASTSSSILKLKPNLESSSTLKNVGLESDSGHLRVGSGSTSGVQQMGRPLEDAKIRESNIPTRPASAPVEQSSTIPDVESYCDRVHGLKRRQVLVRRGCIRVAASVLRGSSRGLAAVSRRLNQDSEKLMNFDRLPRHVKLDWLKEKVQNGLWYTGIGALITVGGPVAVGVAAAGVAVAVPIVTVGGLSWLGYKIIARLGLNTWRLLGKGLAGTGRGLQKAGSRMQGMKEATQFSGSRTGEHGALSSPEQPHRLQPCNRLAQWRLCKTASKLLLHPQPAQLPPQPYNRRLTRGILSGLKCRHDFHTKW</sequence>
<feature type="signal peptide" evidence="2">
    <location>
        <begin position="1"/>
        <end position="22"/>
    </location>
</feature>
<evidence type="ECO:0000256" key="2">
    <source>
        <dbReference type="SAM" id="SignalP"/>
    </source>
</evidence>
<accession>A0A2N5U7P1</accession>
<feature type="region of interest" description="Disordered" evidence="1">
    <location>
        <begin position="50"/>
        <end position="76"/>
    </location>
</feature>
<reference evidence="3 4" key="1">
    <citation type="submission" date="2017-11" db="EMBL/GenBank/DDBJ databases">
        <title>De novo assembly and phasing of dikaryotic genomes from two isolates of Puccinia coronata f. sp. avenae, the causal agent of oat crown rust.</title>
        <authorList>
            <person name="Miller M.E."/>
            <person name="Zhang Y."/>
            <person name="Omidvar V."/>
            <person name="Sperschneider J."/>
            <person name="Schwessinger B."/>
            <person name="Raley C."/>
            <person name="Palmer J.M."/>
            <person name="Garnica D."/>
            <person name="Upadhyaya N."/>
            <person name="Rathjen J."/>
            <person name="Taylor J.M."/>
            <person name="Park R.F."/>
            <person name="Dodds P.N."/>
            <person name="Hirsch C.D."/>
            <person name="Kianian S.F."/>
            <person name="Figueroa M."/>
        </authorList>
    </citation>
    <scope>NUCLEOTIDE SEQUENCE [LARGE SCALE GENOMIC DNA]</scope>
    <source>
        <strain evidence="3">12SD80</strain>
    </source>
</reference>
<comment type="caution">
    <text evidence="3">The sequence shown here is derived from an EMBL/GenBank/DDBJ whole genome shotgun (WGS) entry which is preliminary data.</text>
</comment>
<feature type="region of interest" description="Disordered" evidence="1">
    <location>
        <begin position="257"/>
        <end position="280"/>
    </location>
</feature>
<keyword evidence="2" id="KW-0732">Signal</keyword>
<evidence type="ECO:0000313" key="3">
    <source>
        <dbReference type="EMBL" id="PLW33736.1"/>
    </source>
</evidence>
<protein>
    <recommendedName>
        <fullName evidence="5">Transmembrane protein</fullName>
    </recommendedName>
</protein>